<dbReference type="GO" id="GO:0016020">
    <property type="term" value="C:membrane"/>
    <property type="evidence" value="ECO:0007669"/>
    <property type="project" value="UniProtKB-SubCell"/>
</dbReference>
<feature type="transmembrane region" description="Helical" evidence="11">
    <location>
        <begin position="357"/>
        <end position="378"/>
    </location>
</feature>
<dbReference type="FunFam" id="1.20.1250.20:FF:000379">
    <property type="entry name" value="Uncharacterized protein, isoform A"/>
    <property type="match status" value="1"/>
</dbReference>
<feature type="transmembrane region" description="Helical" evidence="11">
    <location>
        <begin position="228"/>
        <end position="248"/>
    </location>
</feature>
<feature type="transmembrane region" description="Helical" evidence="11">
    <location>
        <begin position="308"/>
        <end position="326"/>
    </location>
</feature>
<protein>
    <submittedName>
        <fullName evidence="13">Solute carrier family 15 member 1 isoform X1</fullName>
    </submittedName>
</protein>
<keyword evidence="5" id="KW-0571">Peptide transport</keyword>
<feature type="transmembrane region" description="Helical" evidence="11">
    <location>
        <begin position="129"/>
        <end position="148"/>
    </location>
</feature>
<feature type="transmembrane region" description="Helical" evidence="11">
    <location>
        <begin position="390"/>
        <end position="410"/>
    </location>
</feature>
<feature type="transmembrane region" description="Helical" evidence="11">
    <location>
        <begin position="663"/>
        <end position="685"/>
    </location>
</feature>
<comment type="similarity">
    <text evidence="2 9">Belongs to the major facilitator superfamily. Proton-dependent oligopeptide transporter (POT/PTR) (TC 2.A.17) family.</text>
</comment>
<keyword evidence="6" id="KW-0653">Protein transport</keyword>
<organism evidence="12 13">
    <name type="scientific">Lingula anatina</name>
    <name type="common">Brachiopod</name>
    <name type="synonym">Lingula unguis</name>
    <dbReference type="NCBI Taxonomy" id="7574"/>
    <lineage>
        <taxon>Eukaryota</taxon>
        <taxon>Metazoa</taxon>
        <taxon>Spiralia</taxon>
        <taxon>Lophotrochozoa</taxon>
        <taxon>Brachiopoda</taxon>
        <taxon>Linguliformea</taxon>
        <taxon>Lingulata</taxon>
        <taxon>Lingulida</taxon>
        <taxon>Linguloidea</taxon>
        <taxon>Lingulidae</taxon>
        <taxon>Lingula</taxon>
    </lineage>
</organism>
<dbReference type="PANTHER" id="PTHR11654">
    <property type="entry name" value="OLIGOPEPTIDE TRANSPORTER-RELATED"/>
    <property type="match status" value="1"/>
</dbReference>
<dbReference type="Proteomes" id="UP000085678">
    <property type="component" value="Unplaced"/>
</dbReference>
<name>A0A1S3I0X7_LINAN</name>
<keyword evidence="4 9" id="KW-0812">Transmembrane</keyword>
<feature type="transmembrane region" description="Helical" evidence="11">
    <location>
        <begin position="631"/>
        <end position="651"/>
    </location>
</feature>
<dbReference type="OrthoDB" id="205993at2759"/>
<dbReference type="PROSITE" id="PS01023">
    <property type="entry name" value="PTR2_2"/>
    <property type="match status" value="1"/>
</dbReference>
<dbReference type="GeneID" id="106159970"/>
<sequence length="766" mass="84891">MEGDIKNTLDTVAVEILSTEIRDPTNLLNKECKTEDNMSKNSKMKKIKKLLCKSEDYPTSIFYIVTMEFCERFSYYGMKTILVIYLTKKLLFDENSATALYHIFSMLCYFTPLFGAMLADGYLGKFKTILYLSIVYGIGNLIMSLTALPPPESIGPSVGLLLIGIGTGGIKPCVSSFGGDQFLANQAHLVASYFSLFYFAINAGSLISTFITPVLRADVHCLGANDCYLLAFGMPAALMIVALLVFVCGKSSYKINPPTGNLLGKVFKCIGRAIKNKFSRQNKFEMRDHWLDYADDVYENSFIEDVKAALHVLFMFLPLPIFWSLFDQQGSRWTLQAEKMDGQIVGSWILKPDQMQVINPVLIILLIPFFETLVYPCLDKCKIPNRPLQRMCMGMLLAGCAFIIAGFVQIKIDSTIEPPLDQGQSKLSYINALSCPVNISSSFYNGTLDYTQGAGPIKIKSGNYSVKFSASCASPQEVQFPLNLQSQKGYETVIANNGGQLQASQLDDHLDKPKKGQALISCIYALPSSSSNITLHLHEIDSSQKKYSLPLHPFESSGYFLMEPGGYTMMLVYPSSNESKLIPEKLDAKMGGVYSLVLQPKKGGAEQELELTEYIDVAPNSVPMYYQIPQYVVITAGEILFSITGLSFAYSQAPASMKSVLQAGWLLTVSFGNLIVVIVAESRLLPQAPEFFLFAALMGLDTLIFGIMACFYKYVTPKHADEIEDDTAGLVEDEIDDRHEDIPLNGRLTNTKSYTDQGEGQSNEKQ</sequence>
<keyword evidence="7 11" id="KW-1133">Transmembrane helix</keyword>
<feature type="region of interest" description="Disordered" evidence="10">
    <location>
        <begin position="730"/>
        <end position="766"/>
    </location>
</feature>
<feature type="transmembrane region" description="Helical" evidence="11">
    <location>
        <begin position="691"/>
        <end position="712"/>
    </location>
</feature>
<dbReference type="FunFam" id="1.20.1250.20:FF:000049">
    <property type="entry name" value="Solute carrier family 15 member 2"/>
    <property type="match status" value="1"/>
</dbReference>
<dbReference type="CDD" id="cd17347">
    <property type="entry name" value="MFS_SLC15A1_2_like"/>
    <property type="match status" value="1"/>
</dbReference>
<proteinExistence type="inferred from homology"/>
<feature type="compositionally biased region" description="Polar residues" evidence="10">
    <location>
        <begin position="747"/>
        <end position="766"/>
    </location>
</feature>
<keyword evidence="3 9" id="KW-0813">Transport</keyword>
<feature type="transmembrane region" description="Helical" evidence="11">
    <location>
        <begin position="99"/>
        <end position="117"/>
    </location>
</feature>
<evidence type="ECO:0000256" key="10">
    <source>
        <dbReference type="SAM" id="MobiDB-lite"/>
    </source>
</evidence>
<dbReference type="Gene3D" id="1.20.1250.20">
    <property type="entry name" value="MFS general substrate transporter like domains"/>
    <property type="match status" value="2"/>
</dbReference>
<evidence type="ECO:0000256" key="11">
    <source>
        <dbReference type="SAM" id="Phobius"/>
    </source>
</evidence>
<dbReference type="InterPro" id="IPR036259">
    <property type="entry name" value="MFS_trans_sf"/>
</dbReference>
<evidence type="ECO:0000313" key="12">
    <source>
        <dbReference type="Proteomes" id="UP000085678"/>
    </source>
</evidence>
<evidence type="ECO:0000256" key="1">
    <source>
        <dbReference type="ARBA" id="ARBA00004141"/>
    </source>
</evidence>
<comment type="subcellular location">
    <subcellularLocation>
        <location evidence="1 9">Membrane</location>
        <topology evidence="1 9">Multi-pass membrane protein</topology>
    </subcellularLocation>
</comment>
<dbReference type="InterPro" id="IPR018456">
    <property type="entry name" value="PTR2_symporter_CS"/>
</dbReference>
<dbReference type="SUPFAM" id="SSF103473">
    <property type="entry name" value="MFS general substrate transporter"/>
    <property type="match status" value="1"/>
</dbReference>
<gene>
    <name evidence="13" type="primary">LOC106159970</name>
</gene>
<keyword evidence="12" id="KW-1185">Reference proteome</keyword>
<dbReference type="FunCoup" id="A0A1S3I0X7">
    <property type="interactions" value="137"/>
</dbReference>
<feature type="transmembrane region" description="Helical" evidence="11">
    <location>
        <begin position="195"/>
        <end position="216"/>
    </location>
</feature>
<evidence type="ECO:0000256" key="2">
    <source>
        <dbReference type="ARBA" id="ARBA00005982"/>
    </source>
</evidence>
<dbReference type="GO" id="GO:0022857">
    <property type="term" value="F:transmembrane transporter activity"/>
    <property type="evidence" value="ECO:0007669"/>
    <property type="project" value="InterPro"/>
</dbReference>
<feature type="transmembrane region" description="Helical" evidence="11">
    <location>
        <begin position="154"/>
        <end position="174"/>
    </location>
</feature>
<dbReference type="RefSeq" id="XP_013391913.1">
    <property type="nucleotide sequence ID" value="XM_013536459.1"/>
</dbReference>
<reference evidence="13" key="1">
    <citation type="submission" date="2025-08" db="UniProtKB">
        <authorList>
            <consortium name="RefSeq"/>
        </authorList>
    </citation>
    <scope>IDENTIFICATION</scope>
    <source>
        <tissue evidence="13">Gonads</tissue>
    </source>
</reference>
<dbReference type="GO" id="GO:0006857">
    <property type="term" value="P:oligopeptide transport"/>
    <property type="evidence" value="ECO:0007669"/>
    <property type="project" value="InterPro"/>
</dbReference>
<evidence type="ECO:0000256" key="5">
    <source>
        <dbReference type="ARBA" id="ARBA00022856"/>
    </source>
</evidence>
<accession>A0A1S3I0X7</accession>
<dbReference type="InterPro" id="IPR000109">
    <property type="entry name" value="POT_fam"/>
</dbReference>
<evidence type="ECO:0000313" key="13">
    <source>
        <dbReference type="RefSeq" id="XP_013391913.1"/>
    </source>
</evidence>
<evidence type="ECO:0000256" key="6">
    <source>
        <dbReference type="ARBA" id="ARBA00022927"/>
    </source>
</evidence>
<dbReference type="Pfam" id="PF00854">
    <property type="entry name" value="PTR2"/>
    <property type="match status" value="2"/>
</dbReference>
<evidence type="ECO:0000256" key="8">
    <source>
        <dbReference type="ARBA" id="ARBA00023136"/>
    </source>
</evidence>
<dbReference type="InParanoid" id="A0A1S3I0X7"/>
<dbReference type="PROSITE" id="PS01022">
    <property type="entry name" value="PTR2_1"/>
    <property type="match status" value="1"/>
</dbReference>
<evidence type="ECO:0000256" key="3">
    <source>
        <dbReference type="ARBA" id="ARBA00022448"/>
    </source>
</evidence>
<evidence type="ECO:0000256" key="9">
    <source>
        <dbReference type="RuleBase" id="RU003755"/>
    </source>
</evidence>
<dbReference type="KEGG" id="lak:106159970"/>
<keyword evidence="8 11" id="KW-0472">Membrane</keyword>
<dbReference type="AlphaFoldDB" id="A0A1S3I0X7"/>
<evidence type="ECO:0000256" key="7">
    <source>
        <dbReference type="ARBA" id="ARBA00022989"/>
    </source>
</evidence>
<dbReference type="GO" id="GO:0015031">
    <property type="term" value="P:protein transport"/>
    <property type="evidence" value="ECO:0007669"/>
    <property type="project" value="UniProtKB-KW"/>
</dbReference>
<evidence type="ECO:0000256" key="4">
    <source>
        <dbReference type="ARBA" id="ARBA00022692"/>
    </source>
</evidence>